<evidence type="ECO:0000313" key="2">
    <source>
        <dbReference type="EMBL" id="OWZ08765.1"/>
    </source>
</evidence>
<gene>
    <name evidence="2" type="ORF">PHMEG_00018640</name>
</gene>
<keyword evidence="3" id="KW-1185">Reference proteome</keyword>
<dbReference type="GO" id="GO:0008233">
    <property type="term" value="F:peptidase activity"/>
    <property type="evidence" value="ECO:0007669"/>
    <property type="project" value="UniProtKB-KW"/>
</dbReference>
<dbReference type="GO" id="GO:0006508">
    <property type="term" value="P:proteolysis"/>
    <property type="evidence" value="ECO:0007669"/>
    <property type="project" value="UniProtKB-KW"/>
</dbReference>
<accession>A0A225VTX7</accession>
<name>A0A225VTX7_9STRA</name>
<dbReference type="AlphaFoldDB" id="A0A225VTX7"/>
<keyword evidence="2" id="KW-0645">Protease</keyword>
<dbReference type="Proteomes" id="UP000198211">
    <property type="component" value="Unassembled WGS sequence"/>
</dbReference>
<sequence>MSFLKRLDLSSRPDSHHSNSVRALNRSPSTIPVSDIKRLIPSPFTWKHTRADIRELVLDGTAFCDAVKAAGRSTLLHSRFGKEALYPMLRSVIYWQQLNFTPWVQSVQMDIWIML</sequence>
<evidence type="ECO:0000256" key="1">
    <source>
        <dbReference type="SAM" id="MobiDB-lite"/>
    </source>
</evidence>
<proteinExistence type="predicted"/>
<reference evidence="3" key="1">
    <citation type="submission" date="2017-03" db="EMBL/GenBank/DDBJ databases">
        <title>Phytopthora megakarya and P. palmivora, two closely related causual agents of cacao black pod achieved similar genome size and gene model numbers by different mechanisms.</title>
        <authorList>
            <person name="Ali S."/>
            <person name="Shao J."/>
            <person name="Larry D.J."/>
            <person name="Kronmiller B."/>
            <person name="Shen D."/>
            <person name="Strem M.D."/>
            <person name="Melnick R.L."/>
            <person name="Guiltinan M.J."/>
            <person name="Tyler B.M."/>
            <person name="Meinhardt L.W."/>
            <person name="Bailey B.A."/>
        </authorList>
    </citation>
    <scope>NUCLEOTIDE SEQUENCE [LARGE SCALE GENOMIC DNA]</scope>
    <source>
        <strain evidence="3">zdho120</strain>
    </source>
</reference>
<feature type="region of interest" description="Disordered" evidence="1">
    <location>
        <begin position="1"/>
        <end position="26"/>
    </location>
</feature>
<dbReference type="EMBL" id="NBNE01003030">
    <property type="protein sequence ID" value="OWZ08765.1"/>
    <property type="molecule type" value="Genomic_DNA"/>
</dbReference>
<keyword evidence="2" id="KW-0378">Hydrolase</keyword>
<comment type="caution">
    <text evidence="2">The sequence shown here is derived from an EMBL/GenBank/DDBJ whole genome shotgun (WGS) entry which is preliminary data.</text>
</comment>
<feature type="compositionally biased region" description="Basic and acidic residues" evidence="1">
    <location>
        <begin position="1"/>
        <end position="17"/>
    </location>
</feature>
<organism evidence="2 3">
    <name type="scientific">Phytophthora megakarya</name>
    <dbReference type="NCBI Taxonomy" id="4795"/>
    <lineage>
        <taxon>Eukaryota</taxon>
        <taxon>Sar</taxon>
        <taxon>Stramenopiles</taxon>
        <taxon>Oomycota</taxon>
        <taxon>Peronosporomycetes</taxon>
        <taxon>Peronosporales</taxon>
        <taxon>Peronosporaceae</taxon>
        <taxon>Phytophthora</taxon>
    </lineage>
</organism>
<evidence type="ECO:0000313" key="3">
    <source>
        <dbReference type="Proteomes" id="UP000198211"/>
    </source>
</evidence>
<dbReference type="OrthoDB" id="94159at2759"/>
<protein>
    <submittedName>
        <fullName evidence="2">Eukaryotic/viral aspartic protease</fullName>
    </submittedName>
</protein>